<evidence type="ECO:0000313" key="2">
    <source>
        <dbReference type="EMBL" id="GCB76278.1"/>
    </source>
</evidence>
<name>A0A401PT49_SCYTO</name>
<dbReference type="EMBL" id="BFAA01015241">
    <property type="protein sequence ID" value="GCB76278.1"/>
    <property type="molecule type" value="Genomic_DNA"/>
</dbReference>
<gene>
    <name evidence="2" type="ORF">scyTo_0019869</name>
</gene>
<feature type="chain" id="PRO_5019098196" evidence="1">
    <location>
        <begin position="19"/>
        <end position="92"/>
    </location>
</feature>
<feature type="non-terminal residue" evidence="2">
    <location>
        <position position="92"/>
    </location>
</feature>
<dbReference type="Proteomes" id="UP000288216">
    <property type="component" value="Unassembled WGS sequence"/>
</dbReference>
<organism evidence="2 3">
    <name type="scientific">Scyliorhinus torazame</name>
    <name type="common">Cloudy catshark</name>
    <name type="synonym">Catulus torazame</name>
    <dbReference type="NCBI Taxonomy" id="75743"/>
    <lineage>
        <taxon>Eukaryota</taxon>
        <taxon>Metazoa</taxon>
        <taxon>Chordata</taxon>
        <taxon>Craniata</taxon>
        <taxon>Vertebrata</taxon>
        <taxon>Chondrichthyes</taxon>
        <taxon>Elasmobranchii</taxon>
        <taxon>Galeomorphii</taxon>
        <taxon>Galeoidea</taxon>
        <taxon>Carcharhiniformes</taxon>
        <taxon>Scyliorhinidae</taxon>
        <taxon>Scyliorhinus</taxon>
    </lineage>
</organism>
<keyword evidence="1" id="KW-0732">Signal</keyword>
<reference evidence="2 3" key="1">
    <citation type="journal article" date="2018" name="Nat. Ecol. Evol.">
        <title>Shark genomes provide insights into elasmobranch evolution and the origin of vertebrates.</title>
        <authorList>
            <person name="Hara Y"/>
            <person name="Yamaguchi K"/>
            <person name="Onimaru K"/>
            <person name="Kadota M"/>
            <person name="Koyanagi M"/>
            <person name="Keeley SD"/>
            <person name="Tatsumi K"/>
            <person name="Tanaka K"/>
            <person name="Motone F"/>
            <person name="Kageyama Y"/>
            <person name="Nozu R"/>
            <person name="Adachi N"/>
            <person name="Nishimura O"/>
            <person name="Nakagawa R"/>
            <person name="Tanegashima C"/>
            <person name="Kiyatake I"/>
            <person name="Matsumoto R"/>
            <person name="Murakumo K"/>
            <person name="Nishida K"/>
            <person name="Terakita A"/>
            <person name="Kuratani S"/>
            <person name="Sato K"/>
            <person name="Hyodo S Kuraku.S."/>
        </authorList>
    </citation>
    <scope>NUCLEOTIDE SEQUENCE [LARGE SCALE GENOMIC DNA]</scope>
</reference>
<proteinExistence type="predicted"/>
<sequence length="92" mass="10226">MLVVVIHIFAGALIYLLSNPYEEAVTAAGVGNVSAANRPCPLSVPDLLSCLCRDSELSDYRGGFLYQKGTWKRFRLHRIKKNDTLPELDTSE</sequence>
<comment type="caution">
    <text evidence="2">The sequence shown here is derived from an EMBL/GenBank/DDBJ whole genome shotgun (WGS) entry which is preliminary data.</text>
</comment>
<protein>
    <submittedName>
        <fullName evidence="2">Uncharacterized protein</fullName>
    </submittedName>
</protein>
<keyword evidence="3" id="KW-1185">Reference proteome</keyword>
<accession>A0A401PT49</accession>
<evidence type="ECO:0000256" key="1">
    <source>
        <dbReference type="SAM" id="SignalP"/>
    </source>
</evidence>
<dbReference type="AlphaFoldDB" id="A0A401PT49"/>
<evidence type="ECO:0000313" key="3">
    <source>
        <dbReference type="Proteomes" id="UP000288216"/>
    </source>
</evidence>
<feature type="signal peptide" evidence="1">
    <location>
        <begin position="1"/>
        <end position="18"/>
    </location>
</feature>